<dbReference type="InterPro" id="IPR026828">
    <property type="entry name" value="SAPC2_1/2"/>
</dbReference>
<evidence type="ECO:0000313" key="3">
    <source>
        <dbReference type="Proteomes" id="UP000281406"/>
    </source>
</evidence>
<organism evidence="2 3">
    <name type="scientific">Anabarilius grahami</name>
    <name type="common">Kanglang fish</name>
    <name type="synonym">Barilius grahami</name>
    <dbReference type="NCBI Taxonomy" id="495550"/>
    <lineage>
        <taxon>Eukaryota</taxon>
        <taxon>Metazoa</taxon>
        <taxon>Chordata</taxon>
        <taxon>Craniata</taxon>
        <taxon>Vertebrata</taxon>
        <taxon>Euteleostomi</taxon>
        <taxon>Actinopterygii</taxon>
        <taxon>Neopterygii</taxon>
        <taxon>Teleostei</taxon>
        <taxon>Ostariophysi</taxon>
        <taxon>Cypriniformes</taxon>
        <taxon>Xenocyprididae</taxon>
        <taxon>Xenocypridinae</taxon>
        <taxon>Xenocypridinae incertae sedis</taxon>
        <taxon>Anabarilius</taxon>
    </lineage>
</organism>
<dbReference type="AlphaFoldDB" id="A0A3N0XUK3"/>
<dbReference type="EMBL" id="RJVU01060294">
    <property type="protein sequence ID" value="ROJ52115.1"/>
    <property type="molecule type" value="Genomic_DNA"/>
</dbReference>
<dbReference type="PANTHER" id="PTHR14907:SF4">
    <property type="entry name" value="SUPPRESSOR APC DOMAIN-CONTAINING PROTEIN 1"/>
    <property type="match status" value="1"/>
</dbReference>
<dbReference type="Proteomes" id="UP000281406">
    <property type="component" value="Unassembled WGS sequence"/>
</dbReference>
<gene>
    <name evidence="2" type="ORF">DPX16_21281</name>
</gene>
<evidence type="ECO:0000313" key="2">
    <source>
        <dbReference type="EMBL" id="ROJ52115.1"/>
    </source>
</evidence>
<protein>
    <submittedName>
        <fullName evidence="2">Suppressor APC domain-containing protein 1</fullName>
    </submittedName>
</protein>
<feature type="coiled-coil region" evidence="1">
    <location>
        <begin position="126"/>
        <end position="153"/>
    </location>
</feature>
<evidence type="ECO:0000256" key="1">
    <source>
        <dbReference type="SAM" id="Coils"/>
    </source>
</evidence>
<sequence length="181" mass="21033">MACDDSYTVLITPLQNSLYSPDALHCFHWLKRRRDLERQKDVLWAGLQVVEQTQLWYQNRLQLNLQRHISFGMGDLDGEGRWSCALRSCMQRVNGSLGSLMSNSCMWNNLALEESGGSDWDLRWSNATLVKEVNRRNQQISKLELEKAQLLRQLVSYSTSDPHKHPHIYNKRVSIKSNSEL</sequence>
<name>A0A3N0XUK3_ANAGA</name>
<dbReference type="Pfam" id="PF11414">
    <property type="entry name" value="Suppressor_APC"/>
    <property type="match status" value="1"/>
</dbReference>
<reference evidence="2 3" key="1">
    <citation type="submission" date="2018-10" db="EMBL/GenBank/DDBJ databases">
        <title>Genome assembly for a Yunnan-Guizhou Plateau 3E fish, Anabarilius grahami (Regan), and its evolutionary and genetic applications.</title>
        <authorList>
            <person name="Jiang W."/>
        </authorList>
    </citation>
    <scope>NUCLEOTIDE SEQUENCE [LARGE SCALE GENOMIC DNA]</scope>
    <source>
        <strain evidence="2">AG-KIZ</strain>
        <tissue evidence="2">Muscle</tissue>
    </source>
</reference>
<keyword evidence="1" id="KW-0175">Coiled coil</keyword>
<keyword evidence="3" id="KW-1185">Reference proteome</keyword>
<accession>A0A3N0XUK3</accession>
<dbReference type="OrthoDB" id="10035013at2759"/>
<dbReference type="PANTHER" id="PTHR14907">
    <property type="entry name" value="FI14130P"/>
    <property type="match status" value="1"/>
</dbReference>
<proteinExistence type="predicted"/>
<comment type="caution">
    <text evidence="2">The sequence shown here is derived from an EMBL/GenBank/DDBJ whole genome shotgun (WGS) entry which is preliminary data.</text>
</comment>